<evidence type="ECO:0000256" key="1">
    <source>
        <dbReference type="SAM" id="MobiDB-lite"/>
    </source>
</evidence>
<evidence type="ECO:0000313" key="2">
    <source>
        <dbReference type="EMBL" id="AUO14935.1"/>
    </source>
</evidence>
<feature type="compositionally biased region" description="Basic residues" evidence="1">
    <location>
        <begin position="20"/>
        <end position="38"/>
    </location>
</feature>
<feature type="compositionally biased region" description="Basic and acidic residues" evidence="1">
    <location>
        <begin position="10"/>
        <end position="19"/>
    </location>
</feature>
<organism evidence="2">
    <name type="scientific">White spot syndrome virus</name>
    <dbReference type="NCBI Taxonomy" id="342409"/>
    <lineage>
        <taxon>Viruses</taxon>
        <taxon>Viruses incertae sedis</taxon>
        <taxon>Naldaviricetes</taxon>
        <taxon>Nimaviridae</taxon>
        <taxon>Whispovirus</taxon>
    </lineage>
</organism>
<reference evidence="2" key="2">
    <citation type="journal article" date="2018" name="Genome Announc.">
        <title>First Report of a Complete Genome Sequence of White spot syndrome virus from India.</title>
        <authorList>
            <person name="Vinaya Kumar K."/>
            <person name="Shekhar M.S."/>
            <person name="Otta S.K."/>
            <person name="Karthic K."/>
            <person name="Ashok Kumar J."/>
            <person name="Gopikrishna G."/>
            <person name="Vijayan K.K."/>
        </authorList>
    </citation>
    <scope>NUCLEOTIDE SEQUENCE</scope>
    <source>
        <strain evidence="2">IN_AP4RU</strain>
    </source>
</reference>
<proteinExistence type="predicted"/>
<dbReference type="Proteomes" id="UP000267352">
    <property type="component" value="Segment"/>
</dbReference>
<reference evidence="2" key="1">
    <citation type="submission" date="2017-12" db="EMBL/GenBank/DDBJ databases">
        <authorList>
            <person name="Katneni V.K."/>
            <person name="Shekhar M.S."/>
            <person name="Otta S.K."/>
            <person name="Karthic K."/>
            <person name="Jangam A.K."/>
            <person name="Gopikrishna G."/>
            <person name="Vijayan K.K."/>
        </authorList>
    </citation>
    <scope>NUCLEOTIDE SEQUENCE [LARGE SCALE GENOMIC DNA]</scope>
    <source>
        <strain evidence="2">IN_AP4RU</strain>
    </source>
</reference>
<sequence length="38" mass="4477">MKGQSLGTEKILRPESVRDRHGRGSLMMRKKQHHHIQL</sequence>
<name>A0A2I6SBM1_9VIRU</name>
<protein>
    <submittedName>
        <fullName evidence="2">WSSV066</fullName>
    </submittedName>
</protein>
<feature type="region of interest" description="Disordered" evidence="1">
    <location>
        <begin position="1"/>
        <end position="38"/>
    </location>
</feature>
<dbReference type="EMBL" id="MG702567">
    <property type="protein sequence ID" value="AUO14935.1"/>
    <property type="molecule type" value="Genomic_DNA"/>
</dbReference>
<accession>A0A2I6SBM1</accession>